<evidence type="ECO:0000256" key="2">
    <source>
        <dbReference type="ARBA" id="ARBA00006599"/>
    </source>
</evidence>
<dbReference type="Gramene" id="ONK77591">
    <property type="protein sequence ID" value="ONK77591"/>
    <property type="gene ID" value="A4U43_C02F8220"/>
</dbReference>
<evidence type="ECO:0000313" key="5">
    <source>
        <dbReference type="EMBL" id="ONK77591.1"/>
    </source>
</evidence>
<comment type="pathway">
    <text evidence="1">Carotenoid biosynthesis.</text>
</comment>
<accession>A0A5P1FLP2</accession>
<keyword evidence="3" id="KW-0413">Isomerase</keyword>
<evidence type="ECO:0000256" key="4">
    <source>
        <dbReference type="SAM" id="MobiDB-lite"/>
    </source>
</evidence>
<feature type="region of interest" description="Disordered" evidence="4">
    <location>
        <begin position="1"/>
        <end position="26"/>
    </location>
</feature>
<dbReference type="AlphaFoldDB" id="A0A5P1FLP2"/>
<gene>
    <name evidence="5" type="ORF">A4U43_C02F8220</name>
</gene>
<organism evidence="5 6">
    <name type="scientific">Asparagus officinalis</name>
    <name type="common">Garden asparagus</name>
    <dbReference type="NCBI Taxonomy" id="4686"/>
    <lineage>
        <taxon>Eukaryota</taxon>
        <taxon>Viridiplantae</taxon>
        <taxon>Streptophyta</taxon>
        <taxon>Embryophyta</taxon>
        <taxon>Tracheophyta</taxon>
        <taxon>Spermatophyta</taxon>
        <taxon>Magnoliopsida</taxon>
        <taxon>Liliopsida</taxon>
        <taxon>Asparagales</taxon>
        <taxon>Asparagaceae</taxon>
        <taxon>Asparagoideae</taxon>
        <taxon>Asparagus</taxon>
    </lineage>
</organism>
<dbReference type="NCBIfam" id="TIGR01790">
    <property type="entry name" value="carotene-cycl"/>
    <property type="match status" value="1"/>
</dbReference>
<dbReference type="Proteomes" id="UP000243459">
    <property type="component" value="Chromosome 2"/>
</dbReference>
<keyword evidence="6" id="KW-1185">Reference proteome</keyword>
<dbReference type="EMBL" id="CM007382">
    <property type="protein sequence ID" value="ONK77591.1"/>
    <property type="molecule type" value="Genomic_DNA"/>
</dbReference>
<sequence>MSTLQNSSFLFPKSPPKPKKTQTRIKSSHNFLDLKPESKPETLSIDIQYHEPRLKPSCYDAVVIGCGPSGLRLAEQASGRGLKVCCIDPDPLMGWPNNYGSWVDEFEAMGLGDCLDHTWPLASVVIDDGRRKDLDRPYGRVARGRLKRRLMEGCVKNGVRFHKAKAWALEHGEFRSKISCSDGSGITTSLVVDASGFSSPFITYDKLRNCGYQIAHGILAEVDSHPFALDTMLLMDWRDSYLDNEPNLRPSNAKCPTFLYAMPFSSNLIFLEETSLVARPILAYDEVKKRMVARLRHAGIRVRRVIEDEKCVIVMGGPLPTIPQNVMAMGGNSGLVHPASGYMVARALRYAPVVADAMTECLGSTRMIRGKAMYTKLWNSLWSREMKREREFYRFGMETLLRLDLEGTRRFFDAFFELDPYYWEGYMASRLSMKEIAELSISLFGHASALTKLDIATKCPLPFAQMVWNLAAEIV</sequence>
<proteinExistence type="inferred from homology"/>
<dbReference type="PANTHER" id="PTHR39757">
    <property type="match status" value="1"/>
</dbReference>
<comment type="similarity">
    <text evidence="2">Belongs to the lycopene cyclase family.</text>
</comment>
<dbReference type="SUPFAM" id="SSF51905">
    <property type="entry name" value="FAD/NAD(P)-binding domain"/>
    <property type="match status" value="1"/>
</dbReference>
<dbReference type="GO" id="GO:0016860">
    <property type="term" value="F:intramolecular oxidoreductase activity"/>
    <property type="evidence" value="ECO:0007669"/>
    <property type="project" value="UniProtKB-ARBA"/>
</dbReference>
<reference evidence="6" key="1">
    <citation type="journal article" date="2017" name="Nat. Commun.">
        <title>The asparagus genome sheds light on the origin and evolution of a young Y chromosome.</title>
        <authorList>
            <person name="Harkess A."/>
            <person name="Zhou J."/>
            <person name="Xu C."/>
            <person name="Bowers J.E."/>
            <person name="Van der Hulst R."/>
            <person name="Ayyampalayam S."/>
            <person name="Mercati F."/>
            <person name="Riccardi P."/>
            <person name="McKain M.R."/>
            <person name="Kakrana A."/>
            <person name="Tang H."/>
            <person name="Ray J."/>
            <person name="Groenendijk J."/>
            <person name="Arikit S."/>
            <person name="Mathioni S.M."/>
            <person name="Nakano M."/>
            <person name="Shan H."/>
            <person name="Telgmann-Rauber A."/>
            <person name="Kanno A."/>
            <person name="Yue Z."/>
            <person name="Chen H."/>
            <person name="Li W."/>
            <person name="Chen Y."/>
            <person name="Xu X."/>
            <person name="Zhang Y."/>
            <person name="Luo S."/>
            <person name="Chen H."/>
            <person name="Gao J."/>
            <person name="Mao Z."/>
            <person name="Pires J.C."/>
            <person name="Luo M."/>
            <person name="Kudrna D."/>
            <person name="Wing R.A."/>
            <person name="Meyers B.C."/>
            <person name="Yi K."/>
            <person name="Kong H."/>
            <person name="Lavrijsen P."/>
            <person name="Sunseri F."/>
            <person name="Falavigna A."/>
            <person name="Ye Y."/>
            <person name="Leebens-Mack J.H."/>
            <person name="Chen G."/>
        </authorList>
    </citation>
    <scope>NUCLEOTIDE SEQUENCE [LARGE SCALE GENOMIC DNA]</scope>
    <source>
        <strain evidence="6">cv. DH0086</strain>
    </source>
</reference>
<evidence type="ECO:0000256" key="3">
    <source>
        <dbReference type="ARBA" id="ARBA00023235"/>
    </source>
</evidence>
<name>A0A5P1FLP2_ASPOF</name>
<protein>
    <recommendedName>
        <fullName evidence="7">Lycopene beta-cyclase</fullName>
    </recommendedName>
</protein>
<evidence type="ECO:0000313" key="6">
    <source>
        <dbReference type="Proteomes" id="UP000243459"/>
    </source>
</evidence>
<dbReference type="OrthoDB" id="1716816at2759"/>
<dbReference type="OMA" id="RMIRGSQ"/>
<dbReference type="GO" id="GO:0016705">
    <property type="term" value="F:oxidoreductase activity, acting on paired donors, with incorporation or reduction of molecular oxygen"/>
    <property type="evidence" value="ECO:0007669"/>
    <property type="project" value="InterPro"/>
</dbReference>
<dbReference type="GO" id="GO:0016117">
    <property type="term" value="P:carotenoid biosynthetic process"/>
    <property type="evidence" value="ECO:0007669"/>
    <property type="project" value="InterPro"/>
</dbReference>
<dbReference type="Pfam" id="PF05834">
    <property type="entry name" value="Lycopene_cycl"/>
    <property type="match status" value="1"/>
</dbReference>
<evidence type="ECO:0000256" key="1">
    <source>
        <dbReference type="ARBA" id="ARBA00004829"/>
    </source>
</evidence>
<evidence type="ECO:0008006" key="7">
    <source>
        <dbReference type="Google" id="ProtNLM"/>
    </source>
</evidence>
<dbReference type="InterPro" id="IPR036188">
    <property type="entry name" value="FAD/NAD-bd_sf"/>
</dbReference>
<dbReference type="PANTHER" id="PTHR39757:SF9">
    <property type="entry name" value="CAPSANTHIN_CAPSORUBIN SYNTHASE, CHROMOPLAST PROTEIN"/>
    <property type="match status" value="1"/>
</dbReference>
<dbReference type="Gene3D" id="3.50.50.60">
    <property type="entry name" value="FAD/NAD(P)-binding domain"/>
    <property type="match status" value="1"/>
</dbReference>
<dbReference type="InterPro" id="IPR010108">
    <property type="entry name" value="Lycopene_cyclase_b/e"/>
</dbReference>
<feature type="compositionally biased region" description="Basic residues" evidence="4">
    <location>
        <begin position="16"/>
        <end position="26"/>
    </location>
</feature>